<evidence type="ECO:0000313" key="2">
    <source>
        <dbReference type="Proteomes" id="UP000177390"/>
    </source>
</evidence>
<comment type="caution">
    <text evidence="1">The sequence shown here is derived from an EMBL/GenBank/DDBJ whole genome shotgun (WGS) entry which is preliminary data.</text>
</comment>
<accession>A0A1F5EVZ2</accession>
<dbReference type="AlphaFoldDB" id="A0A1F5EVZ2"/>
<reference evidence="1 2" key="1">
    <citation type="journal article" date="2016" name="Nat. Commun.">
        <title>Thousands of microbial genomes shed light on interconnected biogeochemical processes in an aquifer system.</title>
        <authorList>
            <person name="Anantharaman K."/>
            <person name="Brown C.T."/>
            <person name="Hug L.A."/>
            <person name="Sharon I."/>
            <person name="Castelle C.J."/>
            <person name="Probst A.J."/>
            <person name="Thomas B.C."/>
            <person name="Singh A."/>
            <person name="Wilkins M.J."/>
            <person name="Karaoz U."/>
            <person name="Brodie E.L."/>
            <person name="Williams K.H."/>
            <person name="Hubbard S.S."/>
            <person name="Banfield J.F."/>
        </authorList>
    </citation>
    <scope>NUCLEOTIDE SEQUENCE [LARGE SCALE GENOMIC DNA]</scope>
</reference>
<sequence length="61" mass="6424">MLLSSYRATAIPAADKAGEGKNMPLGPGLPVCSQKLLDAIILLHANHWLVLALVSFASPIK</sequence>
<name>A0A1F5EVZ2_9BACT</name>
<proteinExistence type="predicted"/>
<dbReference type="Proteomes" id="UP000177390">
    <property type="component" value="Unassembled WGS sequence"/>
</dbReference>
<evidence type="ECO:0000313" key="1">
    <source>
        <dbReference type="EMBL" id="OGD71530.1"/>
    </source>
</evidence>
<protein>
    <submittedName>
        <fullName evidence="1">Uncharacterized protein</fullName>
    </submittedName>
</protein>
<organism evidence="1 2">
    <name type="scientific">Candidatus Collierbacteria bacterium RIFCSPHIGHO2_02_FULL_49_10</name>
    <dbReference type="NCBI Taxonomy" id="1817723"/>
    <lineage>
        <taxon>Bacteria</taxon>
        <taxon>Candidatus Collieribacteriota</taxon>
    </lineage>
</organism>
<gene>
    <name evidence="1" type="ORF">A3D09_02210</name>
</gene>
<dbReference type="EMBL" id="MFAH01000023">
    <property type="protein sequence ID" value="OGD71530.1"/>
    <property type="molecule type" value="Genomic_DNA"/>
</dbReference>